<keyword evidence="3" id="KW-1185">Reference proteome</keyword>
<evidence type="ECO:0000256" key="1">
    <source>
        <dbReference type="SAM" id="MobiDB-lite"/>
    </source>
</evidence>
<evidence type="ECO:0000313" key="3">
    <source>
        <dbReference type="Proteomes" id="UP001140513"/>
    </source>
</evidence>
<accession>A0A9W8XVV4</accession>
<dbReference type="Proteomes" id="UP001140513">
    <property type="component" value="Unassembled WGS sequence"/>
</dbReference>
<gene>
    <name evidence="2" type="ORF">N0V89_000736</name>
</gene>
<evidence type="ECO:0000313" key="2">
    <source>
        <dbReference type="EMBL" id="KAJ4360176.1"/>
    </source>
</evidence>
<dbReference type="EMBL" id="JAPEUX010000001">
    <property type="protein sequence ID" value="KAJ4360176.1"/>
    <property type="molecule type" value="Genomic_DNA"/>
</dbReference>
<protein>
    <submittedName>
        <fullName evidence="2">Uncharacterized protein</fullName>
    </submittedName>
</protein>
<reference evidence="2" key="1">
    <citation type="submission" date="2022-10" db="EMBL/GenBank/DDBJ databases">
        <title>Tapping the CABI collections for fungal endophytes: first genome assemblies for Collariella, Neodidymelliopsis, Ascochyta clinopodiicola, Didymella pomorum, Didymosphaeria variabile, Neocosmospora piperis and Neocucurbitaria cava.</title>
        <authorList>
            <person name="Hill R."/>
        </authorList>
    </citation>
    <scope>NUCLEOTIDE SEQUENCE</scope>
    <source>
        <strain evidence="2">IMI 356815</strain>
    </source>
</reference>
<sequence>MRYTALFTPLLPSTDRTKLLIHLLTPMTTPQLLPLALLSHRIYTIVLRILHNRLVIASELESHSVLLECFHPSAKLTEPPYFCSYHGTYGLKRYNELPENDKHLASRLGEMRNFYSRFRPHRRELETGGRRVRPPGDVPGSRTFAGTATDGFEGDTVKQILSLDGHELFTQLVAQTNLVKIGPRNGLFTCFVGIEDGVVRVWREWLRDTAAKRHNVNIKEEIVDEVCQEKGKAIAKKTSEAEGDEQIDNPKVLWVSSNKNTGIRLNVRERKLRRDIPILVRADEEDMPVSYEIEYDGRRSDTTLLLKLIDGNQSF</sequence>
<name>A0A9W8XVV4_9PLEO</name>
<organism evidence="2 3">
    <name type="scientific">Didymosphaeria variabile</name>
    <dbReference type="NCBI Taxonomy" id="1932322"/>
    <lineage>
        <taxon>Eukaryota</taxon>
        <taxon>Fungi</taxon>
        <taxon>Dikarya</taxon>
        <taxon>Ascomycota</taxon>
        <taxon>Pezizomycotina</taxon>
        <taxon>Dothideomycetes</taxon>
        <taxon>Pleosporomycetidae</taxon>
        <taxon>Pleosporales</taxon>
        <taxon>Massarineae</taxon>
        <taxon>Didymosphaeriaceae</taxon>
        <taxon>Didymosphaeria</taxon>
    </lineage>
</organism>
<dbReference type="OrthoDB" id="9981546at2759"/>
<feature type="region of interest" description="Disordered" evidence="1">
    <location>
        <begin position="127"/>
        <end position="149"/>
    </location>
</feature>
<comment type="caution">
    <text evidence="2">The sequence shown here is derived from an EMBL/GenBank/DDBJ whole genome shotgun (WGS) entry which is preliminary data.</text>
</comment>
<dbReference type="GeneID" id="80904266"/>
<proteinExistence type="predicted"/>
<dbReference type="AlphaFoldDB" id="A0A9W8XVV4"/>
<dbReference type="RefSeq" id="XP_056076378.1">
    <property type="nucleotide sequence ID" value="XM_056209556.1"/>
</dbReference>